<reference evidence="2 3" key="1">
    <citation type="submission" date="2018-06" db="EMBL/GenBank/DDBJ databases">
        <title>Extensive metabolic versatility and redundancy in microbially diverse, dynamic hydrothermal sediments.</title>
        <authorList>
            <person name="Dombrowski N."/>
            <person name="Teske A."/>
            <person name="Baker B.J."/>
        </authorList>
    </citation>
    <scope>NUCLEOTIDE SEQUENCE [LARGE SCALE GENOMIC DNA]</scope>
    <source>
        <strain evidence="2">B47_G16</strain>
    </source>
</reference>
<keyword evidence="1" id="KW-0812">Transmembrane</keyword>
<name>A0A497E1P3_UNCAE</name>
<evidence type="ECO:0000256" key="1">
    <source>
        <dbReference type="SAM" id="Phobius"/>
    </source>
</evidence>
<keyword evidence="1" id="KW-1133">Transmembrane helix</keyword>
<dbReference type="Proteomes" id="UP000279422">
    <property type="component" value="Unassembled WGS sequence"/>
</dbReference>
<feature type="transmembrane region" description="Helical" evidence="1">
    <location>
        <begin position="170"/>
        <end position="189"/>
    </location>
</feature>
<dbReference type="AlphaFoldDB" id="A0A497E1P3"/>
<sequence length="190" mass="22035">MKISLGLELILKIAYVITSILIVIMPLTYAFPEILRVFPFYKNAIEAIDKLHKLEEEEEVQFGEKRRRQVKVGRVRKGEKGFAELVSAIKMKRKDLLQKKIEEIGLAQYGQHSALIFGTPPRVEPNAVIYIKEEGGNVWELLIYHPTAPEITLELRELTEWVNDYAYRKLSFWTIAIVVIWGIILGFFVF</sequence>
<organism evidence="2 3">
    <name type="scientific">Aerophobetes bacterium</name>
    <dbReference type="NCBI Taxonomy" id="2030807"/>
    <lineage>
        <taxon>Bacteria</taxon>
        <taxon>Candidatus Aerophobota</taxon>
    </lineage>
</organism>
<evidence type="ECO:0000313" key="2">
    <source>
        <dbReference type="EMBL" id="RLE06648.1"/>
    </source>
</evidence>
<proteinExistence type="predicted"/>
<dbReference type="EMBL" id="QMPZ01000240">
    <property type="protein sequence ID" value="RLE06648.1"/>
    <property type="molecule type" value="Genomic_DNA"/>
</dbReference>
<gene>
    <name evidence="2" type="ORF">DRJ00_09400</name>
</gene>
<comment type="caution">
    <text evidence="2">The sequence shown here is derived from an EMBL/GenBank/DDBJ whole genome shotgun (WGS) entry which is preliminary data.</text>
</comment>
<accession>A0A497E1P3</accession>
<evidence type="ECO:0000313" key="3">
    <source>
        <dbReference type="Proteomes" id="UP000279422"/>
    </source>
</evidence>
<keyword evidence="1" id="KW-0472">Membrane</keyword>
<feature type="transmembrane region" description="Helical" evidence="1">
    <location>
        <begin position="9"/>
        <end position="31"/>
    </location>
</feature>
<protein>
    <submittedName>
        <fullName evidence="2">Uncharacterized protein</fullName>
    </submittedName>
</protein>